<evidence type="ECO:0008006" key="6">
    <source>
        <dbReference type="Google" id="ProtNLM"/>
    </source>
</evidence>
<keyword evidence="3" id="KW-0472">Membrane</keyword>
<evidence type="ECO:0000313" key="5">
    <source>
        <dbReference type="Proteomes" id="UP000197153"/>
    </source>
</evidence>
<dbReference type="PANTHER" id="PTHR21461:SF69">
    <property type="entry name" value="GLYCOSYLTRANSFERASE FAMILY 92 PROTEIN"/>
    <property type="match status" value="1"/>
</dbReference>
<evidence type="ECO:0000256" key="3">
    <source>
        <dbReference type="ARBA" id="ARBA00022989"/>
    </source>
</evidence>
<comment type="subcellular location">
    <subcellularLocation>
        <location evidence="1">Membrane</location>
        <topology evidence="1">Single-pass membrane protein</topology>
    </subcellularLocation>
</comment>
<dbReference type="Pfam" id="PF13704">
    <property type="entry name" value="Glyco_tranf_2_4"/>
    <property type="match status" value="1"/>
</dbReference>
<evidence type="ECO:0000313" key="4">
    <source>
        <dbReference type="EMBL" id="ASG20152.1"/>
    </source>
</evidence>
<protein>
    <recommendedName>
        <fullName evidence="6">Glycosyl transferase family 2</fullName>
    </recommendedName>
</protein>
<evidence type="ECO:0000256" key="2">
    <source>
        <dbReference type="ARBA" id="ARBA00022692"/>
    </source>
</evidence>
<proteinExistence type="predicted"/>
<reference evidence="4 5" key="1">
    <citation type="submission" date="2017-06" db="EMBL/GenBank/DDBJ databases">
        <title>Complete genome sequence of Nitrospirillum amazonense strain CBAmC, an endophytic nitrogen-fixing and plant growth-promoting bacterium, isolated from sugarcane.</title>
        <authorList>
            <person name="Schwab S."/>
            <person name="dos Santos Teixeira K.R."/>
            <person name="Simoes Araujo J.L."/>
            <person name="Soares Vidal M."/>
            <person name="Borges de Freitas H.R."/>
            <person name="Rivello Crivelaro A.L."/>
            <person name="Bueno de Camargo Nunes A."/>
            <person name="dos Santos C.M."/>
            <person name="Palmeira da Silva Rosa D."/>
            <person name="da Silva Padilha D."/>
            <person name="da Silva E."/>
            <person name="Araujo Terra L."/>
            <person name="Soares Mendes V."/>
            <person name="Farinelli L."/>
            <person name="Magalhaes Cruz L."/>
            <person name="Baldani J.I."/>
        </authorList>
    </citation>
    <scope>NUCLEOTIDE SEQUENCE [LARGE SCALE GENOMIC DNA]</scope>
    <source>
        <strain evidence="4 5">CBAmC</strain>
    </source>
</reference>
<evidence type="ECO:0000256" key="1">
    <source>
        <dbReference type="ARBA" id="ARBA00004167"/>
    </source>
</evidence>
<dbReference type="GO" id="GO:0016020">
    <property type="term" value="C:membrane"/>
    <property type="evidence" value="ECO:0007669"/>
    <property type="project" value="UniProtKB-SubCell"/>
</dbReference>
<dbReference type="SUPFAM" id="SSF53448">
    <property type="entry name" value="Nucleotide-diphospho-sugar transferases"/>
    <property type="match status" value="1"/>
</dbReference>
<sequence length="365" mass="41444">MWARAKGRWPHHSEATYKMPGIIQARRGRFTNNMQTIKFADDWQWRGQAAGIGQGADANPPRVTICAIVKNEGAFLLEWVAYYRLMGIERFVIYNNGSTDDTRAVLDRIAGRAGITVIDWPSAPSSGALAFFEARDLVLSLPDLRDFNWWGDMMVGPQLRAYNHFVTYYAAETDWALFIDADEFVVSRAGLPLPTLAASYGRDPAVGAVALNWRYFGSSGHQEPDGRLVIERFTRCAPATYHGHVHMKSLVRTAALDRMIIHSGRLRDGFHYVDDGGQPITLRDDGFTPAISHDRLYIHHYSVKSRAEFERKRARGRAPVADGHPHKREQLDDEYFRRQDLNDEEDRTLLHHAPAVRVEMARLLA</sequence>
<dbReference type="GO" id="GO:0005737">
    <property type="term" value="C:cytoplasm"/>
    <property type="evidence" value="ECO:0007669"/>
    <property type="project" value="TreeGrafter"/>
</dbReference>
<gene>
    <name evidence="4" type="ORF">Y958_04445</name>
</gene>
<dbReference type="GO" id="GO:0016757">
    <property type="term" value="F:glycosyltransferase activity"/>
    <property type="evidence" value="ECO:0007669"/>
    <property type="project" value="TreeGrafter"/>
</dbReference>
<keyword evidence="3" id="KW-1133">Transmembrane helix</keyword>
<name>A0A248JN43_9PROT</name>
<keyword evidence="5" id="KW-1185">Reference proteome</keyword>
<organism evidence="4 5">
    <name type="scientific">Nitrospirillum viridazoti CBAmc</name>
    <dbReference type="NCBI Taxonomy" id="1441467"/>
    <lineage>
        <taxon>Bacteria</taxon>
        <taxon>Pseudomonadati</taxon>
        <taxon>Pseudomonadota</taxon>
        <taxon>Alphaproteobacteria</taxon>
        <taxon>Rhodospirillales</taxon>
        <taxon>Azospirillaceae</taxon>
        <taxon>Nitrospirillum</taxon>
        <taxon>Nitrospirillum viridazoti</taxon>
    </lineage>
</organism>
<keyword evidence="2" id="KW-0812">Transmembrane</keyword>
<dbReference type="PANTHER" id="PTHR21461">
    <property type="entry name" value="GLYCOSYLTRANSFERASE FAMILY 92 PROTEIN"/>
    <property type="match status" value="1"/>
</dbReference>
<dbReference type="KEGG" id="nao:Y958_04445"/>
<dbReference type="Gene3D" id="3.90.550.10">
    <property type="entry name" value="Spore Coat Polysaccharide Biosynthesis Protein SpsA, Chain A"/>
    <property type="match status" value="1"/>
</dbReference>
<dbReference type="AlphaFoldDB" id="A0A248JN43"/>
<dbReference type="EMBL" id="CP022110">
    <property type="protein sequence ID" value="ASG20152.1"/>
    <property type="molecule type" value="Genomic_DNA"/>
</dbReference>
<accession>A0A248JN43</accession>
<dbReference type="Proteomes" id="UP000197153">
    <property type="component" value="Chromosome 1"/>
</dbReference>
<dbReference type="InterPro" id="IPR029044">
    <property type="entry name" value="Nucleotide-diphossugar_trans"/>
</dbReference>